<dbReference type="GO" id="GO:0032259">
    <property type="term" value="P:methylation"/>
    <property type="evidence" value="ECO:0007669"/>
    <property type="project" value="UniProtKB-KW"/>
</dbReference>
<reference evidence="5 6" key="2">
    <citation type="journal article" date="2012" name="Open Biol.">
        <title>Characteristics of nucleosomes and linker DNA regions on the genome of the basidiomycete Mixia osmundae revealed by mono- and dinucleosome mapping.</title>
        <authorList>
            <person name="Nishida H."/>
            <person name="Kondo S."/>
            <person name="Matsumoto T."/>
            <person name="Suzuki Y."/>
            <person name="Yoshikawa H."/>
            <person name="Taylor T.D."/>
            <person name="Sugiyama J."/>
        </authorList>
    </citation>
    <scope>NUCLEOTIDE SEQUENCE [LARGE SCALE GENOMIC DNA]</scope>
    <source>
        <strain evidence="6">CBS 9802 / IAM 14324 / JCM 22182 / KY 12970</strain>
    </source>
</reference>
<sequence>MGPSGNAICARTFIVRVFLDRNVPFVRSNLILHLEDLYGKMVNTKMVNGDSTLIKRKDPRSTEGMKAYTGYFAQGNVDKLGQGTAEEEKARLKDYQSLVSGYYDGVTDVFENGWGQCWHFCTFYKGEPFKQAIARYEHYLALRIGITPGSKVLDAGCGVGGPATEIARFTDAHVTGVTINAHQVKKANRYAAEKGLSHQLKFVQGDFMSLVDTFGENTFDYVFACEATVHAPDAKGCYSQIMRVLKPGGVFGMYEWVMTHRYDPSNPKHVEIARQIEFGDGLPQMRTADQCKEAVLAAGLEILYEEDLAERDCGKPWYYPLTGDIRQAQTFADIFTVIRTTTLAMWLTCIFVGWLEFFRLAPKGTRDCVESLSVAAASLGEGGKLGIFTPMQMIIARKPE</sequence>
<proteinExistence type="inferred from homology"/>
<keyword evidence="1 3" id="KW-0808">Transferase</keyword>
<dbReference type="eggNOG" id="KOG1269">
    <property type="taxonomic scope" value="Eukaryota"/>
</dbReference>
<evidence type="ECO:0000256" key="3">
    <source>
        <dbReference type="PROSITE-ProRule" id="PRU01022"/>
    </source>
</evidence>
<reference evidence="5 6" key="1">
    <citation type="journal article" date="2011" name="J. Gen. Appl. Microbiol.">
        <title>Draft genome sequencing of the enigmatic basidiomycete Mixia osmundae.</title>
        <authorList>
            <person name="Nishida H."/>
            <person name="Nagatsuka Y."/>
            <person name="Sugiyama J."/>
        </authorList>
    </citation>
    <scope>NUCLEOTIDE SEQUENCE [LARGE SCALE GENOMIC DNA]</scope>
    <source>
        <strain evidence="6">CBS 9802 / IAM 14324 / JCM 22182 / KY 12970</strain>
    </source>
</reference>
<dbReference type="InterPro" id="IPR025714">
    <property type="entry name" value="Methyltranfer_dom"/>
</dbReference>
<dbReference type="InterPro" id="IPR013705">
    <property type="entry name" value="Sterol_MeTrfase_C"/>
</dbReference>
<dbReference type="SUPFAM" id="SSF53335">
    <property type="entry name" value="S-adenosyl-L-methionine-dependent methyltransferases"/>
    <property type="match status" value="1"/>
</dbReference>
<name>G7DVP4_MIXOS</name>
<dbReference type="GO" id="GO:0003838">
    <property type="term" value="F:sterol 24-C-methyltransferase activity"/>
    <property type="evidence" value="ECO:0007669"/>
    <property type="project" value="TreeGrafter"/>
</dbReference>
<dbReference type="OrthoDB" id="4310724at2759"/>
<evidence type="ECO:0000256" key="2">
    <source>
        <dbReference type="ARBA" id="ARBA00038188"/>
    </source>
</evidence>
<dbReference type="PANTHER" id="PTHR44068">
    <property type="entry name" value="ZGC:194242"/>
    <property type="match status" value="1"/>
</dbReference>
<dbReference type="GO" id="GO:0005783">
    <property type="term" value="C:endoplasmic reticulum"/>
    <property type="evidence" value="ECO:0007669"/>
    <property type="project" value="TreeGrafter"/>
</dbReference>
<dbReference type="Gene3D" id="3.40.50.150">
    <property type="entry name" value="Vaccinia Virus protein VP39"/>
    <property type="match status" value="1"/>
</dbReference>
<dbReference type="Proteomes" id="UP000009131">
    <property type="component" value="Unassembled WGS sequence"/>
</dbReference>
<evidence type="ECO:0000313" key="6">
    <source>
        <dbReference type="Proteomes" id="UP000009131"/>
    </source>
</evidence>
<dbReference type="STRING" id="764103.G7DVP4"/>
<evidence type="ECO:0000259" key="4">
    <source>
        <dbReference type="PROSITE" id="PS51685"/>
    </source>
</evidence>
<dbReference type="AlphaFoldDB" id="G7DVP4"/>
<accession>G7DVP4</accession>
<dbReference type="InterPro" id="IPR030384">
    <property type="entry name" value="MeTrfase_SMT"/>
</dbReference>
<dbReference type="PROSITE" id="PS51685">
    <property type="entry name" value="SAM_MT_ERG6_SMT"/>
    <property type="match status" value="1"/>
</dbReference>
<evidence type="ECO:0000313" key="5">
    <source>
        <dbReference type="EMBL" id="GAA94654.1"/>
    </source>
</evidence>
<dbReference type="EMBL" id="BABT02000046">
    <property type="protein sequence ID" value="GAA94654.1"/>
    <property type="molecule type" value="Genomic_DNA"/>
</dbReference>
<keyword evidence="6" id="KW-1185">Reference proteome</keyword>
<dbReference type="InterPro" id="IPR029063">
    <property type="entry name" value="SAM-dependent_MTases_sf"/>
</dbReference>
<keyword evidence="3" id="KW-0489">Methyltransferase</keyword>
<dbReference type="CDD" id="cd02440">
    <property type="entry name" value="AdoMet_MTases"/>
    <property type="match status" value="1"/>
</dbReference>
<keyword evidence="3" id="KW-0949">S-adenosyl-L-methionine</keyword>
<protein>
    <recommendedName>
        <fullName evidence="4">SAM-dependent methyltransferase Erg6/SMT-type domain-containing protein</fullName>
    </recommendedName>
</protein>
<dbReference type="InterPro" id="IPR050447">
    <property type="entry name" value="Erg6_SMT_methyltransf"/>
</dbReference>
<dbReference type="GO" id="GO:0006696">
    <property type="term" value="P:ergosterol biosynthetic process"/>
    <property type="evidence" value="ECO:0007669"/>
    <property type="project" value="TreeGrafter"/>
</dbReference>
<gene>
    <name evidence="5" type="primary">Mo01307</name>
    <name evidence="5" type="ORF">E5Q_01307</name>
</gene>
<dbReference type="InParanoid" id="G7DVP4"/>
<organism evidence="5 6">
    <name type="scientific">Mixia osmundae (strain CBS 9802 / IAM 14324 / JCM 22182 / KY 12970)</name>
    <dbReference type="NCBI Taxonomy" id="764103"/>
    <lineage>
        <taxon>Eukaryota</taxon>
        <taxon>Fungi</taxon>
        <taxon>Dikarya</taxon>
        <taxon>Basidiomycota</taxon>
        <taxon>Pucciniomycotina</taxon>
        <taxon>Mixiomycetes</taxon>
        <taxon>Mixiales</taxon>
        <taxon>Mixiaceae</taxon>
        <taxon>Mixia</taxon>
    </lineage>
</organism>
<dbReference type="HOGENOM" id="CLU_039068_5_3_1"/>
<comment type="similarity">
    <text evidence="2 3">Belongs to the class I-like SAM-binding methyltransferase superfamily. Erg6/SMT family.</text>
</comment>
<dbReference type="Pfam" id="PF08498">
    <property type="entry name" value="Sterol_MT_C"/>
    <property type="match status" value="1"/>
</dbReference>
<evidence type="ECO:0000256" key="1">
    <source>
        <dbReference type="ARBA" id="ARBA00022679"/>
    </source>
</evidence>
<comment type="caution">
    <text evidence="5">The sequence shown here is derived from an EMBL/GenBank/DDBJ whole genome shotgun (WGS) entry which is preliminary data.</text>
</comment>
<dbReference type="PANTHER" id="PTHR44068:SF1">
    <property type="entry name" value="HYPOTHETICAL LOC100005854"/>
    <property type="match status" value="1"/>
</dbReference>
<feature type="domain" description="SAM-dependent methyltransferase Erg6/SMT-type" evidence="4">
    <location>
        <begin position="102"/>
        <end position="399"/>
    </location>
</feature>
<dbReference type="Pfam" id="PF13847">
    <property type="entry name" value="Methyltransf_31"/>
    <property type="match status" value="1"/>
</dbReference>